<feature type="transmembrane region" description="Helical" evidence="2">
    <location>
        <begin position="453"/>
        <end position="475"/>
    </location>
</feature>
<evidence type="ECO:0000256" key="2">
    <source>
        <dbReference type="SAM" id="Phobius"/>
    </source>
</evidence>
<keyword evidence="4" id="KW-1185">Reference proteome</keyword>
<dbReference type="Proteomes" id="UP000319004">
    <property type="component" value="Chromosome"/>
</dbReference>
<dbReference type="OrthoDB" id="9761985at2"/>
<gene>
    <name evidence="3" type="ORF">Enr13x_02630</name>
</gene>
<dbReference type="PANTHER" id="PTHR43317">
    <property type="entry name" value="THERMOSPERMINE SYNTHASE ACAULIS5"/>
    <property type="match status" value="1"/>
</dbReference>
<feature type="transmembrane region" description="Helical" evidence="2">
    <location>
        <begin position="396"/>
        <end position="416"/>
    </location>
</feature>
<keyword evidence="2" id="KW-0472">Membrane</keyword>
<organism evidence="3 4">
    <name type="scientific">Stieleria neptunia</name>
    <dbReference type="NCBI Taxonomy" id="2527979"/>
    <lineage>
        <taxon>Bacteria</taxon>
        <taxon>Pseudomonadati</taxon>
        <taxon>Planctomycetota</taxon>
        <taxon>Planctomycetia</taxon>
        <taxon>Pirellulales</taxon>
        <taxon>Pirellulaceae</taxon>
        <taxon>Stieleria</taxon>
    </lineage>
</organism>
<feature type="transmembrane region" description="Helical" evidence="2">
    <location>
        <begin position="518"/>
        <end position="537"/>
    </location>
</feature>
<dbReference type="GO" id="GO:0006596">
    <property type="term" value="P:polyamine biosynthetic process"/>
    <property type="evidence" value="ECO:0007669"/>
    <property type="project" value="UniProtKB-KW"/>
</dbReference>
<sequence length="886" mass="98438">MLRYALTIFTSAFLLFQVQPIIGRFILPWFGGGPSIWTSCMLFFQAALLGGYLYSHLICAKLSVRSQAWVHLAVLAASVLLLPIAPDETWKPLPDQSPLARILLVLIATVGGPYFVLASTGPLMQKWFSQTSPDRSPYRLYALSNIGSLLALLSYPFVIEPRFTLQQQSVSWTSLYVVFACFAAWCAAGMLKHDAMPIQRDQVAEQPTVEPSLPQKPGWIVVFLWLILSACGSAMLLATTNQLCIDVATVPFLWILPLSLYLISFIICFDRPQWYDRRAFGLLLLVCGPLACWAISSGPDLELAKQVVIFSAALFACCMAVHGELVHSRPDPRYLTLFYLLISAGGVLGGLFVAILATNLFTGYWEFQISLVACCVFALMAACRQRAWDVAPSSDFWTWTGGAFATTVAAIAVLWQPHHESLDAIDEVAWLGGFGSLIFLGLIAVGTRSERSVSTWTWCGSAALPIGWLVAWGAWRMPDVMTAGLSLRFAAISMAAWAVALVALWGLRHFSEQRQSQLIRVAILAYAMILLALASEHDVVTRAQTWTLLLVGLGGMMAEWMIRKLRSSDRPSLGIWFGAPLLTLVAILGYDFWETLDSHSHAVVHRSRNFYGVLNVDYVPARDDDESPMPAKFRLEHGQIQHGFQYADDDWKRQPTTYYGRASGLGLAIETARARKQAGKQARAQADQSIHVGVVGLGTGTIAAYGEANDDFRFYEINPAVQELSGRFFTYLQDSAARTKVCIGDARIVMERELRENRRQHFDVLAIDAFSSDAIPVHLLTTECAEIYRRHLAADGILAIHISNRFLDLGPVVRGLADSLDWQSIRVSNDKDESTGVYSSTWVLLTENVEVAEQLRLSPAFEAWEKDDTILHWRDDYSGLWNLLSL</sequence>
<keyword evidence="2" id="KW-1133">Transmembrane helix</keyword>
<dbReference type="AlphaFoldDB" id="A0A518HHZ8"/>
<feature type="transmembrane region" description="Helical" evidence="2">
    <location>
        <begin position="574"/>
        <end position="593"/>
    </location>
</feature>
<dbReference type="PANTHER" id="PTHR43317:SF1">
    <property type="entry name" value="THERMOSPERMINE SYNTHASE ACAULIS5"/>
    <property type="match status" value="1"/>
</dbReference>
<dbReference type="Gene3D" id="3.40.50.150">
    <property type="entry name" value="Vaccinia Virus protein VP39"/>
    <property type="match status" value="1"/>
</dbReference>
<protein>
    <submittedName>
        <fullName evidence="3">Spermidine synthase</fullName>
    </submittedName>
</protein>
<feature type="transmembrane region" description="Helical" evidence="2">
    <location>
        <begin position="543"/>
        <end position="562"/>
    </location>
</feature>
<feature type="transmembrane region" description="Helical" evidence="2">
    <location>
        <begin position="170"/>
        <end position="191"/>
    </location>
</feature>
<name>A0A518HHZ8_9BACT</name>
<dbReference type="EMBL" id="CP037423">
    <property type="protein sequence ID" value="QDV40457.1"/>
    <property type="molecule type" value="Genomic_DNA"/>
</dbReference>
<evidence type="ECO:0000313" key="4">
    <source>
        <dbReference type="Proteomes" id="UP000319004"/>
    </source>
</evidence>
<accession>A0A518HHZ8</accession>
<feature type="transmembrane region" description="Helical" evidence="2">
    <location>
        <begin position="487"/>
        <end position="506"/>
    </location>
</feature>
<dbReference type="SUPFAM" id="SSF103473">
    <property type="entry name" value="MFS general substrate transporter"/>
    <property type="match status" value="1"/>
</dbReference>
<feature type="transmembrane region" description="Helical" evidence="2">
    <location>
        <begin position="98"/>
        <end position="117"/>
    </location>
</feature>
<feature type="transmembrane region" description="Helical" evidence="2">
    <location>
        <begin position="67"/>
        <end position="86"/>
    </location>
</feature>
<dbReference type="InterPro" id="IPR036259">
    <property type="entry name" value="MFS_trans_sf"/>
</dbReference>
<dbReference type="NCBIfam" id="NF037959">
    <property type="entry name" value="MFS_SpdSyn"/>
    <property type="match status" value="1"/>
</dbReference>
<feature type="transmembrane region" description="Helical" evidence="2">
    <location>
        <begin position="428"/>
        <end position="446"/>
    </location>
</feature>
<evidence type="ECO:0000256" key="1">
    <source>
        <dbReference type="ARBA" id="ARBA00023115"/>
    </source>
</evidence>
<feature type="transmembrane region" description="Helical" evidence="2">
    <location>
        <begin position="250"/>
        <end position="267"/>
    </location>
</feature>
<feature type="transmembrane region" description="Helical" evidence="2">
    <location>
        <begin position="138"/>
        <end position="158"/>
    </location>
</feature>
<feature type="transmembrane region" description="Helical" evidence="2">
    <location>
        <begin position="308"/>
        <end position="326"/>
    </location>
</feature>
<feature type="transmembrane region" description="Helical" evidence="2">
    <location>
        <begin position="338"/>
        <end position="361"/>
    </location>
</feature>
<dbReference type="RefSeq" id="WP_145384336.1">
    <property type="nucleotide sequence ID" value="NZ_CP037423.1"/>
</dbReference>
<reference evidence="3 4" key="1">
    <citation type="submission" date="2019-03" db="EMBL/GenBank/DDBJ databases">
        <title>Deep-cultivation of Planctomycetes and their phenomic and genomic characterization uncovers novel biology.</title>
        <authorList>
            <person name="Wiegand S."/>
            <person name="Jogler M."/>
            <person name="Boedeker C."/>
            <person name="Pinto D."/>
            <person name="Vollmers J."/>
            <person name="Rivas-Marin E."/>
            <person name="Kohn T."/>
            <person name="Peeters S.H."/>
            <person name="Heuer A."/>
            <person name="Rast P."/>
            <person name="Oberbeckmann S."/>
            <person name="Bunk B."/>
            <person name="Jeske O."/>
            <person name="Meyerdierks A."/>
            <person name="Storesund J.E."/>
            <person name="Kallscheuer N."/>
            <person name="Luecker S."/>
            <person name="Lage O.M."/>
            <person name="Pohl T."/>
            <person name="Merkel B.J."/>
            <person name="Hornburger P."/>
            <person name="Mueller R.-W."/>
            <person name="Bruemmer F."/>
            <person name="Labrenz M."/>
            <person name="Spormann A.M."/>
            <person name="Op den Camp H."/>
            <person name="Overmann J."/>
            <person name="Amann R."/>
            <person name="Jetten M.S.M."/>
            <person name="Mascher T."/>
            <person name="Medema M.H."/>
            <person name="Devos D.P."/>
            <person name="Kaster A.-K."/>
            <person name="Ovreas L."/>
            <person name="Rohde M."/>
            <person name="Galperin M.Y."/>
            <person name="Jogler C."/>
        </authorList>
    </citation>
    <scope>NUCLEOTIDE SEQUENCE [LARGE SCALE GENOMIC DNA]</scope>
    <source>
        <strain evidence="3 4">Enr13</strain>
    </source>
</reference>
<keyword evidence="1" id="KW-0620">Polyamine biosynthesis</keyword>
<keyword evidence="2" id="KW-0812">Transmembrane</keyword>
<dbReference type="KEGG" id="snep:Enr13x_02630"/>
<feature type="transmembrane region" description="Helical" evidence="2">
    <location>
        <begin position="219"/>
        <end position="238"/>
    </location>
</feature>
<evidence type="ECO:0000313" key="3">
    <source>
        <dbReference type="EMBL" id="QDV40457.1"/>
    </source>
</evidence>
<dbReference type="InterPro" id="IPR029063">
    <property type="entry name" value="SAM-dependent_MTases_sf"/>
</dbReference>
<proteinExistence type="predicted"/>
<feature type="transmembrane region" description="Helical" evidence="2">
    <location>
        <begin position="367"/>
        <end position="384"/>
    </location>
</feature>
<feature type="transmembrane region" description="Helical" evidence="2">
    <location>
        <begin position="279"/>
        <end position="296"/>
    </location>
</feature>
<dbReference type="SUPFAM" id="SSF53335">
    <property type="entry name" value="S-adenosyl-L-methionine-dependent methyltransferases"/>
    <property type="match status" value="1"/>
</dbReference>
<feature type="transmembrane region" description="Helical" evidence="2">
    <location>
        <begin position="36"/>
        <end position="55"/>
    </location>
</feature>